<dbReference type="Gene3D" id="3.40.109.10">
    <property type="entry name" value="NADH Oxidase"/>
    <property type="match status" value="1"/>
</dbReference>
<dbReference type="PANTHER" id="PTHR43673:SF10">
    <property type="entry name" value="NADH DEHYDROGENASE_NAD(P)H NITROREDUCTASE XCC3605-RELATED"/>
    <property type="match status" value="1"/>
</dbReference>
<proteinExistence type="inferred from homology"/>
<dbReference type="InterPro" id="IPR029479">
    <property type="entry name" value="Nitroreductase"/>
</dbReference>
<evidence type="ECO:0000256" key="2">
    <source>
        <dbReference type="ARBA" id="ARBA00023002"/>
    </source>
</evidence>
<protein>
    <submittedName>
        <fullName evidence="4">Oxidoreductase</fullName>
    </submittedName>
</protein>
<dbReference type="CDD" id="cd02062">
    <property type="entry name" value="Nitro_FMN_reductase"/>
    <property type="match status" value="1"/>
</dbReference>
<comment type="similarity">
    <text evidence="1">Belongs to the nitroreductase family.</text>
</comment>
<dbReference type="SUPFAM" id="SSF55469">
    <property type="entry name" value="FMN-dependent nitroreductase-like"/>
    <property type="match status" value="1"/>
</dbReference>
<accession>A0A7I7UE52</accession>
<reference evidence="4 5" key="1">
    <citation type="journal article" date="2019" name="Emerg. Microbes Infect.">
        <title>Comprehensive subspecies identification of 175 nontuberculous mycobacteria species based on 7547 genomic profiles.</title>
        <authorList>
            <person name="Matsumoto Y."/>
            <person name="Kinjo T."/>
            <person name="Motooka D."/>
            <person name="Nabeya D."/>
            <person name="Jung N."/>
            <person name="Uechi K."/>
            <person name="Horii T."/>
            <person name="Iida T."/>
            <person name="Fujita J."/>
            <person name="Nakamura S."/>
        </authorList>
    </citation>
    <scope>NUCLEOTIDE SEQUENCE [LARGE SCALE GENOMIC DNA]</scope>
    <source>
        <strain evidence="4 5">JCM 6370</strain>
    </source>
</reference>
<name>A0A7I7UE52_MYCPV</name>
<evidence type="ECO:0000256" key="1">
    <source>
        <dbReference type="ARBA" id="ARBA00007118"/>
    </source>
</evidence>
<keyword evidence="2" id="KW-0560">Oxidoreductase</keyword>
<gene>
    <name evidence="4" type="ORF">MPUL_03610</name>
</gene>
<organism evidence="4 5">
    <name type="scientific">Mycolicibacterium pulveris</name>
    <name type="common">Mycobacterium pulveris</name>
    <dbReference type="NCBI Taxonomy" id="36813"/>
    <lineage>
        <taxon>Bacteria</taxon>
        <taxon>Bacillati</taxon>
        <taxon>Actinomycetota</taxon>
        <taxon>Actinomycetes</taxon>
        <taxon>Mycobacteriales</taxon>
        <taxon>Mycobacteriaceae</taxon>
        <taxon>Mycolicibacterium</taxon>
    </lineage>
</organism>
<dbReference type="Pfam" id="PF00881">
    <property type="entry name" value="Nitroreductase"/>
    <property type="match status" value="1"/>
</dbReference>
<sequence length="238" mass="26812">MAALTKNLFRIMVGADAKHKEHAMDIDRLLTTTRSARRSLDLDAPVDHHVVKDCLRIGMQAANGSNQQSWRWLVVADEGLRRRLAELYRDAYLQRVGGQLIADLLPDDMPGRKIMSSTEWLVQNMAKVPLLVIPCYESYLPRVDGDESFYQATLYGSIFPAVWNFALALHSRGYGTCVTTLHLTHEEAVRELLKIPGSYVQGCLLPVGRLRQDVTFRPAERRPIAEVVAVDTWEGPSL</sequence>
<dbReference type="EMBL" id="AP022599">
    <property type="protein sequence ID" value="BBY79203.1"/>
    <property type="molecule type" value="Genomic_DNA"/>
</dbReference>
<dbReference type="GO" id="GO:0016491">
    <property type="term" value="F:oxidoreductase activity"/>
    <property type="evidence" value="ECO:0007669"/>
    <property type="project" value="UniProtKB-KW"/>
</dbReference>
<evidence type="ECO:0000259" key="3">
    <source>
        <dbReference type="Pfam" id="PF00881"/>
    </source>
</evidence>
<feature type="domain" description="Nitroreductase" evidence="3">
    <location>
        <begin position="34"/>
        <end position="209"/>
    </location>
</feature>
<dbReference type="AlphaFoldDB" id="A0A7I7UE52"/>
<keyword evidence="5" id="KW-1185">Reference proteome</keyword>
<dbReference type="InterPro" id="IPR000415">
    <property type="entry name" value="Nitroreductase-like"/>
</dbReference>
<dbReference type="Proteomes" id="UP000467252">
    <property type="component" value="Chromosome"/>
</dbReference>
<evidence type="ECO:0000313" key="4">
    <source>
        <dbReference type="EMBL" id="BBY79203.1"/>
    </source>
</evidence>
<dbReference type="PANTHER" id="PTHR43673">
    <property type="entry name" value="NAD(P)H NITROREDUCTASE YDGI-RELATED"/>
    <property type="match status" value="1"/>
</dbReference>
<evidence type="ECO:0000313" key="5">
    <source>
        <dbReference type="Proteomes" id="UP000467252"/>
    </source>
</evidence>